<evidence type="ECO:0000256" key="1">
    <source>
        <dbReference type="ARBA" id="ARBA00011043"/>
    </source>
</evidence>
<keyword evidence="6" id="KW-0460">Magnesium</keyword>
<sequence length="425" mass="45103">MGDTIFALSSGALPAAVAIVRCSGPRAIAAGHQLAGSLPPPRQLGLRALIAADGALIDRALVVQFPGPSTATGEDLLEFHLHGGRAVVARLLDELGRIPGLRPAEPGEFTRRALVNGRLDLTEAEGLGDLLAAETEWQRRAAAQAAGGALSRQIEEWRSALLLLAAEAEAAIDYVDEEETELDLSALARRASGLASQWREWLRAPRSETLSEGLSVVLAGPPNAGKSSLFNALIGDDKAIVTAIPGTTRDLIEARLDVEGLPLTLVDTAGLRDSDDEVERIGVSRAARAQATADILLWLGDPNDAPAHPHRLLLIARADARSLEEPHPGSIAVSARTGEGIDRLRREVAEIARTLLPPPDRATLNLRQAQVLSAAADALELARADDALLTAEAVRQALHALDRMTGRQSTEDMLDTLFSRFCLGK</sequence>
<dbReference type="NCBIfam" id="NF003661">
    <property type="entry name" value="PRK05291.1-3"/>
    <property type="match status" value="1"/>
</dbReference>
<comment type="subunit">
    <text evidence="6">Homodimer. Heterotetramer of two MnmE and two MnmG subunits.</text>
</comment>
<dbReference type="RefSeq" id="WP_029941680.1">
    <property type="nucleotide sequence ID" value="NZ_BSOO01000003.1"/>
</dbReference>
<dbReference type="PROSITE" id="PS51709">
    <property type="entry name" value="G_TRME"/>
    <property type="match status" value="1"/>
</dbReference>
<keyword evidence="3 6" id="KW-0547">Nucleotide-binding</keyword>
<feature type="binding site" evidence="6">
    <location>
        <position position="247"/>
    </location>
    <ligand>
        <name>K(+)</name>
        <dbReference type="ChEBI" id="CHEBI:29103"/>
    </ligand>
</feature>
<comment type="subcellular location">
    <subcellularLocation>
        <location evidence="6">Cytoplasm</location>
    </subcellularLocation>
</comment>
<feature type="binding site" evidence="6">
    <location>
        <position position="244"/>
    </location>
    <ligand>
        <name>K(+)</name>
        <dbReference type="ChEBI" id="CHEBI:29103"/>
    </ligand>
</feature>
<feature type="binding site" evidence="6">
    <location>
        <position position="21"/>
    </location>
    <ligand>
        <name>(6S)-5-formyl-5,6,7,8-tetrahydrofolate</name>
        <dbReference type="ChEBI" id="CHEBI:57457"/>
    </ligand>
</feature>
<evidence type="ECO:0000256" key="2">
    <source>
        <dbReference type="ARBA" id="ARBA00022694"/>
    </source>
</evidence>
<evidence type="ECO:0000256" key="6">
    <source>
        <dbReference type="HAMAP-Rule" id="MF_00379"/>
    </source>
</evidence>
<dbReference type="InterPro" id="IPR006073">
    <property type="entry name" value="GTP-bd"/>
</dbReference>
<dbReference type="Pfam" id="PF01926">
    <property type="entry name" value="MMR_HSR1"/>
    <property type="match status" value="1"/>
</dbReference>
<dbReference type="Proteomes" id="UP001156703">
    <property type="component" value="Unassembled WGS sequence"/>
</dbReference>
<dbReference type="InterPro" id="IPR018948">
    <property type="entry name" value="GTP-bd_TrmE_N"/>
</dbReference>
<keyword evidence="2 6" id="KW-0819">tRNA processing</keyword>
<comment type="function">
    <text evidence="6">Exhibits a very high intrinsic GTPase hydrolysis rate. Involved in the addition of a carboxymethylaminomethyl (cmnm) group at the wobble position (U34) of certain tRNAs, forming tRNA-cmnm(5)s(2)U34.</text>
</comment>
<feature type="binding site" evidence="6">
    <location>
        <position position="242"/>
    </location>
    <ligand>
        <name>K(+)</name>
        <dbReference type="ChEBI" id="CHEBI:29103"/>
    </ligand>
</feature>
<evidence type="ECO:0000313" key="8">
    <source>
        <dbReference type="EMBL" id="GLR46771.1"/>
    </source>
</evidence>
<dbReference type="NCBIfam" id="TIGR00231">
    <property type="entry name" value="small_GTP"/>
    <property type="match status" value="1"/>
</dbReference>
<dbReference type="InterPro" id="IPR025867">
    <property type="entry name" value="MnmE_helical"/>
</dbReference>
<feature type="binding site" evidence="6">
    <location>
        <position position="248"/>
    </location>
    <ligand>
        <name>Mg(2+)</name>
        <dbReference type="ChEBI" id="CHEBI:18420"/>
    </ligand>
</feature>
<dbReference type="SUPFAM" id="SSF116878">
    <property type="entry name" value="TrmE connector domain"/>
    <property type="match status" value="1"/>
</dbReference>
<accession>A0ABQ5Z5Y3</accession>
<evidence type="ECO:0000256" key="4">
    <source>
        <dbReference type="ARBA" id="ARBA00022958"/>
    </source>
</evidence>
<feature type="binding site" evidence="6">
    <location>
        <begin position="267"/>
        <end position="270"/>
    </location>
    <ligand>
        <name>GTP</name>
        <dbReference type="ChEBI" id="CHEBI:37565"/>
    </ligand>
</feature>
<comment type="similarity">
    <text evidence="1 6">Belongs to the TRAFAC class TrmE-Era-EngA-EngB-Septin-like GTPase superfamily. TrmE GTPase family.</text>
</comment>
<dbReference type="InterPro" id="IPR031168">
    <property type="entry name" value="G_TrmE"/>
</dbReference>
<dbReference type="CDD" id="cd14858">
    <property type="entry name" value="TrmE_N"/>
    <property type="match status" value="1"/>
</dbReference>
<evidence type="ECO:0000259" key="7">
    <source>
        <dbReference type="PROSITE" id="PS51709"/>
    </source>
</evidence>
<dbReference type="InterPro" id="IPR027417">
    <property type="entry name" value="P-loop_NTPase"/>
</dbReference>
<feature type="binding site" evidence="6">
    <location>
        <begin position="242"/>
        <end position="248"/>
    </location>
    <ligand>
        <name>GTP</name>
        <dbReference type="ChEBI" id="CHEBI:37565"/>
    </ligand>
</feature>
<name>A0ABQ5Z5Y3_9SPHN</name>
<feature type="binding site" evidence="6">
    <location>
        <position position="227"/>
    </location>
    <ligand>
        <name>Mg(2+)</name>
        <dbReference type="ChEBI" id="CHEBI:18420"/>
    </ligand>
</feature>
<keyword evidence="9" id="KW-1185">Reference proteome</keyword>
<dbReference type="PANTHER" id="PTHR42714:SF2">
    <property type="entry name" value="TRNA MODIFICATION GTPASE GTPBP3, MITOCHONDRIAL"/>
    <property type="match status" value="1"/>
</dbReference>
<keyword evidence="6" id="KW-0479">Metal-binding</keyword>
<dbReference type="Pfam" id="PF10396">
    <property type="entry name" value="TrmE_N"/>
    <property type="match status" value="1"/>
</dbReference>
<dbReference type="Gene3D" id="1.20.120.430">
    <property type="entry name" value="tRNA modification GTPase MnmE domain 2"/>
    <property type="match status" value="1"/>
</dbReference>
<feature type="binding site" evidence="6">
    <location>
        <position position="223"/>
    </location>
    <ligand>
        <name>K(+)</name>
        <dbReference type="ChEBI" id="CHEBI:29103"/>
    </ligand>
</feature>
<comment type="caution">
    <text evidence="6">Lacks conserved residue(s) required for the propagation of feature annotation.</text>
</comment>
<dbReference type="InterPro" id="IPR027266">
    <property type="entry name" value="TrmE/GcvT-like"/>
</dbReference>
<keyword evidence="4 6" id="KW-0630">Potassium</keyword>
<feature type="binding site" evidence="6">
    <location>
        <position position="118"/>
    </location>
    <ligand>
        <name>(6S)-5-formyl-5,6,7,8-tetrahydrofolate</name>
        <dbReference type="ChEBI" id="CHEBI:57457"/>
    </ligand>
</feature>
<dbReference type="Gene3D" id="3.40.50.300">
    <property type="entry name" value="P-loop containing nucleotide triphosphate hydrolases"/>
    <property type="match status" value="1"/>
</dbReference>
<evidence type="ECO:0000313" key="9">
    <source>
        <dbReference type="Proteomes" id="UP001156703"/>
    </source>
</evidence>
<gene>
    <name evidence="6 8" type="primary">mnmE</name>
    <name evidence="6" type="synonym">trmE</name>
    <name evidence="8" type="ORF">GCM10007925_04820</name>
</gene>
<feature type="binding site" evidence="6">
    <location>
        <position position="425"/>
    </location>
    <ligand>
        <name>(6S)-5-formyl-5,6,7,8-tetrahydrofolate</name>
        <dbReference type="ChEBI" id="CHEBI:57457"/>
    </ligand>
</feature>
<dbReference type="EMBL" id="BSOO01000003">
    <property type="protein sequence ID" value="GLR46771.1"/>
    <property type="molecule type" value="Genomic_DNA"/>
</dbReference>
<evidence type="ECO:0000256" key="5">
    <source>
        <dbReference type="ARBA" id="ARBA00023134"/>
    </source>
</evidence>
<comment type="caution">
    <text evidence="8">The sequence shown here is derived from an EMBL/GenBank/DDBJ whole genome shotgun (WGS) entry which is preliminary data.</text>
</comment>
<dbReference type="HAMAP" id="MF_00379">
    <property type="entry name" value="GTPase_MnmE"/>
    <property type="match status" value="1"/>
</dbReference>
<reference evidence="9" key="1">
    <citation type="journal article" date="2019" name="Int. J. Syst. Evol. Microbiol.">
        <title>The Global Catalogue of Microorganisms (GCM) 10K type strain sequencing project: providing services to taxonomists for standard genome sequencing and annotation.</title>
        <authorList>
            <consortium name="The Broad Institute Genomics Platform"/>
            <consortium name="The Broad Institute Genome Sequencing Center for Infectious Disease"/>
            <person name="Wu L."/>
            <person name="Ma J."/>
        </authorList>
    </citation>
    <scope>NUCLEOTIDE SEQUENCE [LARGE SCALE GENOMIC DNA]</scope>
    <source>
        <strain evidence="9">NBRC 102146</strain>
    </source>
</reference>
<dbReference type="InterPro" id="IPR004520">
    <property type="entry name" value="GTPase_MnmE"/>
</dbReference>
<feature type="binding site" evidence="6">
    <location>
        <begin position="223"/>
        <end position="228"/>
    </location>
    <ligand>
        <name>GTP</name>
        <dbReference type="ChEBI" id="CHEBI:37565"/>
    </ligand>
</feature>
<dbReference type="CDD" id="cd04164">
    <property type="entry name" value="trmE"/>
    <property type="match status" value="1"/>
</dbReference>
<comment type="cofactor">
    <cofactor evidence="6">
        <name>K(+)</name>
        <dbReference type="ChEBI" id="CHEBI:29103"/>
    </cofactor>
    <text evidence="6">Binds 1 potassium ion per subunit.</text>
</comment>
<dbReference type="Gene3D" id="3.30.1360.120">
    <property type="entry name" value="Probable tRNA modification gtpase trme, domain 1"/>
    <property type="match status" value="1"/>
</dbReference>
<protein>
    <recommendedName>
        <fullName evidence="6">tRNA modification GTPase MnmE</fullName>
        <ecNumber evidence="6">3.6.-.-</ecNumber>
    </recommendedName>
</protein>
<dbReference type="InterPro" id="IPR027368">
    <property type="entry name" value="MnmE_dom2"/>
</dbReference>
<dbReference type="EC" id="3.6.-.-" evidence="6"/>
<proteinExistence type="inferred from homology"/>
<feature type="domain" description="TrmE-type G" evidence="7">
    <location>
        <begin position="213"/>
        <end position="353"/>
    </location>
</feature>
<feature type="binding site" evidence="6">
    <location>
        <position position="78"/>
    </location>
    <ligand>
        <name>(6S)-5-formyl-5,6,7,8-tetrahydrofolate</name>
        <dbReference type="ChEBI" id="CHEBI:57457"/>
    </ligand>
</feature>
<keyword evidence="5 6" id="KW-0342">GTP-binding</keyword>
<keyword evidence="6" id="KW-0963">Cytoplasm</keyword>
<feature type="binding site" evidence="6">
    <location>
        <begin position="334"/>
        <end position="336"/>
    </location>
    <ligand>
        <name>GTP</name>
        <dbReference type="ChEBI" id="CHEBI:37565"/>
    </ligand>
</feature>
<evidence type="ECO:0000256" key="3">
    <source>
        <dbReference type="ARBA" id="ARBA00022741"/>
    </source>
</evidence>
<dbReference type="PANTHER" id="PTHR42714">
    <property type="entry name" value="TRNA MODIFICATION GTPASE GTPBP3"/>
    <property type="match status" value="1"/>
</dbReference>
<keyword evidence="6" id="KW-0378">Hydrolase</keyword>
<dbReference type="InterPro" id="IPR005225">
    <property type="entry name" value="Small_GTP-bd"/>
</dbReference>
<dbReference type="Pfam" id="PF12631">
    <property type="entry name" value="MnmE_helical"/>
    <property type="match status" value="1"/>
</dbReference>
<organism evidence="8 9">
    <name type="scientific">Sphingomonas astaxanthinifaciens DSM 22298</name>
    <dbReference type="NCBI Taxonomy" id="1123267"/>
    <lineage>
        <taxon>Bacteria</taxon>
        <taxon>Pseudomonadati</taxon>
        <taxon>Pseudomonadota</taxon>
        <taxon>Alphaproteobacteria</taxon>
        <taxon>Sphingomonadales</taxon>
        <taxon>Sphingomonadaceae</taxon>
        <taxon>Sphingomonas</taxon>
    </lineage>
</organism>
<dbReference type="SUPFAM" id="SSF52540">
    <property type="entry name" value="P-loop containing nucleoside triphosphate hydrolases"/>
    <property type="match status" value="1"/>
</dbReference>